<accession>A0AAD7F7U0</accession>
<keyword evidence="3" id="KW-1185">Reference proteome</keyword>
<dbReference type="Proteomes" id="UP001221142">
    <property type="component" value="Unassembled WGS sequence"/>
</dbReference>
<dbReference type="SUPFAM" id="SSF54909">
    <property type="entry name" value="Dimeric alpha+beta barrel"/>
    <property type="match status" value="1"/>
</dbReference>
<evidence type="ECO:0000313" key="2">
    <source>
        <dbReference type="EMBL" id="KAJ7603649.1"/>
    </source>
</evidence>
<name>A0AAD7F7U0_9AGAR</name>
<dbReference type="InterPro" id="IPR007138">
    <property type="entry name" value="ABM_dom"/>
</dbReference>
<reference evidence="2" key="1">
    <citation type="submission" date="2023-03" db="EMBL/GenBank/DDBJ databases">
        <title>Massive genome expansion in bonnet fungi (Mycena s.s.) driven by repeated elements and novel gene families across ecological guilds.</title>
        <authorList>
            <consortium name="Lawrence Berkeley National Laboratory"/>
            <person name="Harder C.B."/>
            <person name="Miyauchi S."/>
            <person name="Viragh M."/>
            <person name="Kuo A."/>
            <person name="Thoen E."/>
            <person name="Andreopoulos B."/>
            <person name="Lu D."/>
            <person name="Skrede I."/>
            <person name="Drula E."/>
            <person name="Henrissat B."/>
            <person name="Morin E."/>
            <person name="Kohler A."/>
            <person name="Barry K."/>
            <person name="LaButti K."/>
            <person name="Morin E."/>
            <person name="Salamov A."/>
            <person name="Lipzen A."/>
            <person name="Mereny Z."/>
            <person name="Hegedus B."/>
            <person name="Baldrian P."/>
            <person name="Stursova M."/>
            <person name="Weitz H."/>
            <person name="Taylor A."/>
            <person name="Grigoriev I.V."/>
            <person name="Nagy L.G."/>
            <person name="Martin F."/>
            <person name="Kauserud H."/>
        </authorList>
    </citation>
    <scope>NUCLEOTIDE SEQUENCE</scope>
    <source>
        <strain evidence="2">9284</strain>
    </source>
</reference>
<organism evidence="2 3">
    <name type="scientific">Roridomyces roridus</name>
    <dbReference type="NCBI Taxonomy" id="1738132"/>
    <lineage>
        <taxon>Eukaryota</taxon>
        <taxon>Fungi</taxon>
        <taxon>Dikarya</taxon>
        <taxon>Basidiomycota</taxon>
        <taxon>Agaricomycotina</taxon>
        <taxon>Agaricomycetes</taxon>
        <taxon>Agaricomycetidae</taxon>
        <taxon>Agaricales</taxon>
        <taxon>Marasmiineae</taxon>
        <taxon>Mycenaceae</taxon>
        <taxon>Roridomyces</taxon>
    </lineage>
</organism>
<evidence type="ECO:0000259" key="1">
    <source>
        <dbReference type="Pfam" id="PF03992"/>
    </source>
</evidence>
<dbReference type="PANTHER" id="PTHR38052">
    <property type="entry name" value="EXPRESSED PROTEIN"/>
    <property type="match status" value="1"/>
</dbReference>
<dbReference type="Gene3D" id="3.30.70.100">
    <property type="match status" value="1"/>
</dbReference>
<dbReference type="EMBL" id="JARKIF010000132">
    <property type="protein sequence ID" value="KAJ7603649.1"/>
    <property type="molecule type" value="Genomic_DNA"/>
</dbReference>
<dbReference type="PANTHER" id="PTHR38052:SF1">
    <property type="entry name" value="ABM DOMAIN-CONTAINING PROTEIN"/>
    <property type="match status" value="1"/>
</dbReference>
<comment type="caution">
    <text evidence="2">The sequence shown here is derived from an EMBL/GenBank/DDBJ whole genome shotgun (WGS) entry which is preliminary data.</text>
</comment>
<dbReference type="Pfam" id="PF03992">
    <property type="entry name" value="ABM"/>
    <property type="match status" value="1"/>
</dbReference>
<sequence>MVYTVLVAHFYANEGADIEQELRTKLPEFARTYQETEKGTLTWIPLQDAKDPRAWTIFERYESETSFGAHDGKAIQAFLIPKIDMTKLDMRFYNEL</sequence>
<gene>
    <name evidence="2" type="ORF">FB45DRAFT_959664</name>
</gene>
<protein>
    <recommendedName>
        <fullName evidence="1">ABM domain-containing protein</fullName>
    </recommendedName>
</protein>
<proteinExistence type="predicted"/>
<dbReference type="AlphaFoldDB" id="A0AAD7F7U0"/>
<dbReference type="InterPro" id="IPR011008">
    <property type="entry name" value="Dimeric_a/b-barrel"/>
</dbReference>
<feature type="domain" description="ABM" evidence="1">
    <location>
        <begin position="6"/>
        <end position="71"/>
    </location>
</feature>
<evidence type="ECO:0000313" key="3">
    <source>
        <dbReference type="Proteomes" id="UP001221142"/>
    </source>
</evidence>